<dbReference type="InterPro" id="IPR025668">
    <property type="entry name" value="Tnp_DDE_dom"/>
</dbReference>
<name>A0AAW5EXM9_NOVHA</name>
<dbReference type="PANTHER" id="PTHR30007:SF0">
    <property type="entry name" value="TRANSPOSASE"/>
    <property type="match status" value="1"/>
</dbReference>
<keyword evidence="1" id="KW-0812">Transmembrane</keyword>
<evidence type="ECO:0000259" key="2">
    <source>
        <dbReference type="Pfam" id="PF13586"/>
    </source>
</evidence>
<dbReference type="EMBL" id="JAIBCX010000160">
    <property type="protein sequence ID" value="MCJ8355507.1"/>
    <property type="molecule type" value="Genomic_DNA"/>
</dbReference>
<proteinExistence type="predicted"/>
<evidence type="ECO:0000313" key="4">
    <source>
        <dbReference type="Proteomes" id="UP001202887"/>
    </source>
</evidence>
<evidence type="ECO:0000256" key="1">
    <source>
        <dbReference type="SAM" id="Phobius"/>
    </source>
</evidence>
<reference evidence="3" key="1">
    <citation type="journal article" date="2021" name="Polymers (Basel)">
        <title>Highly Stretchable Bacterial Cellulose Produced by Komagataeibacter hansenii SI1.</title>
        <authorList>
            <person name="Cielecka I."/>
            <person name="Ryngajllo M."/>
            <person name="Maniukiewicz W."/>
            <person name="Bielecki S."/>
        </authorList>
    </citation>
    <scope>NUCLEOTIDE SEQUENCE</scope>
    <source>
        <strain evidence="3">SI1</strain>
    </source>
</reference>
<organism evidence="3 4">
    <name type="scientific">Novacetimonas hansenii</name>
    <name type="common">Komagataeibacter hansenii</name>
    <dbReference type="NCBI Taxonomy" id="436"/>
    <lineage>
        <taxon>Bacteria</taxon>
        <taxon>Pseudomonadati</taxon>
        <taxon>Pseudomonadota</taxon>
        <taxon>Alphaproteobacteria</taxon>
        <taxon>Acetobacterales</taxon>
        <taxon>Acetobacteraceae</taxon>
        <taxon>Novacetimonas</taxon>
    </lineage>
</organism>
<feature type="transmembrane region" description="Helical" evidence="1">
    <location>
        <begin position="60"/>
        <end position="83"/>
    </location>
</feature>
<sequence length="86" mass="9640">GYPGEKPAEAARAHGIALKVVKLPEAKRGFVLLPRRWVVERSFAWATRCRRLVKDYERYASTLASLHVIAFVCFMLRNAAILAQGA</sequence>
<feature type="non-terminal residue" evidence="3">
    <location>
        <position position="1"/>
    </location>
</feature>
<dbReference type="PANTHER" id="PTHR30007">
    <property type="entry name" value="PHP DOMAIN PROTEIN"/>
    <property type="match status" value="1"/>
</dbReference>
<evidence type="ECO:0000313" key="3">
    <source>
        <dbReference type="EMBL" id="MCJ8355507.1"/>
    </source>
</evidence>
<keyword evidence="1" id="KW-0472">Membrane</keyword>
<dbReference type="RefSeq" id="WP_247068036.1">
    <property type="nucleotide sequence ID" value="NZ_JAIBCX010000160.1"/>
</dbReference>
<dbReference type="Proteomes" id="UP001202887">
    <property type="component" value="Unassembled WGS sequence"/>
</dbReference>
<keyword evidence="1" id="KW-1133">Transmembrane helix</keyword>
<reference evidence="3" key="2">
    <citation type="submission" date="2022-03" db="EMBL/GenBank/DDBJ databases">
        <authorList>
            <person name="Ryngajllo M."/>
            <person name="Jacek P."/>
            <person name="Kubiak K."/>
        </authorList>
    </citation>
    <scope>NUCLEOTIDE SEQUENCE</scope>
    <source>
        <strain evidence="3">SI1</strain>
    </source>
</reference>
<dbReference type="AlphaFoldDB" id="A0AAW5EXM9"/>
<comment type="caution">
    <text evidence="3">The sequence shown here is derived from an EMBL/GenBank/DDBJ whole genome shotgun (WGS) entry which is preliminary data.</text>
</comment>
<gene>
    <name evidence="3" type="ORF">K1W68_16220</name>
</gene>
<accession>A0AAW5EXM9</accession>
<feature type="domain" description="Transposase DDE" evidence="2">
    <location>
        <begin position="1"/>
        <end position="77"/>
    </location>
</feature>
<dbReference type="Pfam" id="PF13586">
    <property type="entry name" value="DDE_Tnp_1_2"/>
    <property type="match status" value="1"/>
</dbReference>
<protein>
    <submittedName>
        <fullName evidence="3">Transposase</fullName>
    </submittedName>
</protein>